<protein>
    <submittedName>
        <fullName evidence="2">Uncharacterized protein</fullName>
    </submittedName>
</protein>
<sequence>MFRFIRRGKRWRRFKKVREGDGHKLKPYRLWHVFTCSLFHFDFVDQNNVRTAYAVNSKYWLDDPTADLYRNGSHIASSKLPAAFPVEGGVIEVEEGTYGINRMHFVTDQKIYPFYPDKRSVRGLRLELHKRFPSMSSFIAISAAVILFISLILGLPQVIEVLSEIPWIVENIGTFVSPITLPVWVNTAMILSGILAGIERTLMLRSHWLIDMETGYWDD</sequence>
<keyword evidence="1" id="KW-0472">Membrane</keyword>
<dbReference type="Proteomes" id="UP000248066">
    <property type="component" value="Unassembled WGS sequence"/>
</dbReference>
<keyword evidence="1" id="KW-1133">Transmembrane helix</keyword>
<accession>A0A2W0H3H2</accession>
<dbReference type="EMBL" id="PDOF01000002">
    <property type="protein sequence ID" value="PYZ96374.1"/>
    <property type="molecule type" value="Genomic_DNA"/>
</dbReference>
<proteinExistence type="predicted"/>
<evidence type="ECO:0000313" key="3">
    <source>
        <dbReference type="Proteomes" id="UP000248066"/>
    </source>
</evidence>
<keyword evidence="1" id="KW-0812">Transmembrane</keyword>
<name>A0A2W0H3H2_9BACI</name>
<keyword evidence="3" id="KW-1185">Reference proteome</keyword>
<feature type="transmembrane region" description="Helical" evidence="1">
    <location>
        <begin position="179"/>
        <end position="198"/>
    </location>
</feature>
<evidence type="ECO:0000313" key="2">
    <source>
        <dbReference type="EMBL" id="PYZ96374.1"/>
    </source>
</evidence>
<organism evidence="2 3">
    <name type="scientific">Alteribacter lacisalsi</name>
    <dbReference type="NCBI Taxonomy" id="2045244"/>
    <lineage>
        <taxon>Bacteria</taxon>
        <taxon>Bacillati</taxon>
        <taxon>Bacillota</taxon>
        <taxon>Bacilli</taxon>
        <taxon>Bacillales</taxon>
        <taxon>Bacillaceae</taxon>
        <taxon>Alteribacter</taxon>
    </lineage>
</organism>
<reference evidence="2 3" key="1">
    <citation type="submission" date="2017-10" db="EMBL/GenBank/DDBJ databases">
        <title>Bacillus sp. nov., a halophilic bacterium isolated from a Yangshapao Lake.</title>
        <authorList>
            <person name="Wang H."/>
        </authorList>
    </citation>
    <scope>NUCLEOTIDE SEQUENCE [LARGE SCALE GENOMIC DNA]</scope>
    <source>
        <strain evidence="2 3">YSP-3</strain>
    </source>
</reference>
<dbReference type="AlphaFoldDB" id="A0A2W0H3H2"/>
<dbReference type="RefSeq" id="WP_110519999.1">
    <property type="nucleotide sequence ID" value="NZ_PDOF01000002.1"/>
</dbReference>
<gene>
    <name evidence="2" type="ORF">CR205_11655</name>
</gene>
<feature type="transmembrane region" description="Helical" evidence="1">
    <location>
        <begin position="138"/>
        <end position="159"/>
    </location>
</feature>
<comment type="caution">
    <text evidence="2">The sequence shown here is derived from an EMBL/GenBank/DDBJ whole genome shotgun (WGS) entry which is preliminary data.</text>
</comment>
<dbReference type="OrthoDB" id="2716688at2"/>
<evidence type="ECO:0000256" key="1">
    <source>
        <dbReference type="SAM" id="Phobius"/>
    </source>
</evidence>